<dbReference type="AlphaFoldDB" id="A0A931C749"/>
<accession>A0A931C749</accession>
<feature type="compositionally biased region" description="Basic and acidic residues" evidence="1">
    <location>
        <begin position="9"/>
        <end position="27"/>
    </location>
</feature>
<name>A0A931C749_9ACTN</name>
<sequence>MTATSARRLVVEHGPRTTERAKPHEYDADPDSPGTCRCRLIKAHRLHDPAAVAEADAVAREGQEEQLRRLGERQD</sequence>
<dbReference type="EMBL" id="JADQTO010000002">
    <property type="protein sequence ID" value="MBG0560703.1"/>
    <property type="molecule type" value="Genomic_DNA"/>
</dbReference>
<comment type="caution">
    <text evidence="2">The sequence shown here is derived from an EMBL/GenBank/DDBJ whole genome shotgun (WGS) entry which is preliminary data.</text>
</comment>
<proteinExistence type="predicted"/>
<organism evidence="2 3">
    <name type="scientific">Actinoplanes aureus</name>
    <dbReference type="NCBI Taxonomy" id="2792083"/>
    <lineage>
        <taxon>Bacteria</taxon>
        <taxon>Bacillati</taxon>
        <taxon>Actinomycetota</taxon>
        <taxon>Actinomycetes</taxon>
        <taxon>Micromonosporales</taxon>
        <taxon>Micromonosporaceae</taxon>
        <taxon>Actinoplanes</taxon>
    </lineage>
</organism>
<evidence type="ECO:0000313" key="2">
    <source>
        <dbReference type="EMBL" id="MBG0560703.1"/>
    </source>
</evidence>
<keyword evidence="3" id="KW-1185">Reference proteome</keyword>
<feature type="region of interest" description="Disordered" evidence="1">
    <location>
        <begin position="1"/>
        <end position="33"/>
    </location>
</feature>
<protein>
    <submittedName>
        <fullName evidence="2">Uncharacterized protein</fullName>
    </submittedName>
</protein>
<evidence type="ECO:0000256" key="1">
    <source>
        <dbReference type="SAM" id="MobiDB-lite"/>
    </source>
</evidence>
<gene>
    <name evidence="2" type="ORF">I4J89_04380</name>
</gene>
<evidence type="ECO:0000313" key="3">
    <source>
        <dbReference type="Proteomes" id="UP000598146"/>
    </source>
</evidence>
<reference evidence="2" key="1">
    <citation type="submission" date="2020-11" db="EMBL/GenBank/DDBJ databases">
        <title>Isolation and identification of active actinomycetes.</title>
        <authorList>
            <person name="Sun X."/>
        </authorList>
    </citation>
    <scope>NUCLEOTIDE SEQUENCE</scope>
    <source>
        <strain evidence="2">NEAU-A11</strain>
    </source>
</reference>
<dbReference type="Proteomes" id="UP000598146">
    <property type="component" value="Unassembled WGS sequence"/>
</dbReference>
<dbReference type="RefSeq" id="WP_196412506.1">
    <property type="nucleotide sequence ID" value="NZ_JADQTO010000002.1"/>
</dbReference>